<sequence length="391" mass="43092">MATQALATRENTAVTEYDRLRNGLERRANDFKMALPAHITPEKFQRTVMTAAQSNPDLLRADRGSLITSCMKAAQDGLLPDGREAAIVTFNTKKQIDGQWQTVTLAQYMPMVFGLRKKILQSGEISAIETNVVYRREVEEGFFVFEAGTEAMLRHKPMLDLTDEDLHDDNIVAAYSVASMKDGTKSFEVMRRAEINKVRQASQTGKIGGKYPPKGPWVDWFAEMARKTVMRRHSKTLPMSGDLLDVEARDEEIAARSTAALLGSTAADAPRLVPPSREEQAIAEGADPATGELPDEEDEDVARAADNEALAHREGRDDSDMGEAHNGTDPDHPFRATADDLIARAGKVELLADLNKIIGEMHPHREAAPEEMVGEVDTAIEAARTRLTAKK</sequence>
<evidence type="ECO:0000313" key="3">
    <source>
        <dbReference type="Proteomes" id="UP000309848"/>
    </source>
</evidence>
<dbReference type="Proteomes" id="UP000309848">
    <property type="component" value="Unassembled WGS sequence"/>
</dbReference>
<accession>A0A4S1WQS7</accession>
<dbReference type="OrthoDB" id="5124088at2"/>
<protein>
    <submittedName>
        <fullName evidence="2">Rect protein</fullName>
    </submittedName>
</protein>
<organism evidence="2 3">
    <name type="scientific">Sphingomonas naasensis</name>
    <dbReference type="NCBI Taxonomy" id="1344951"/>
    <lineage>
        <taxon>Bacteria</taxon>
        <taxon>Pseudomonadati</taxon>
        <taxon>Pseudomonadota</taxon>
        <taxon>Alphaproteobacteria</taxon>
        <taxon>Sphingomonadales</taxon>
        <taxon>Sphingomonadaceae</taxon>
        <taxon>Sphingomonas</taxon>
    </lineage>
</organism>
<gene>
    <name evidence="2" type="ORF">E5A74_00610</name>
</gene>
<dbReference type="Pfam" id="PF03837">
    <property type="entry name" value="RecT"/>
    <property type="match status" value="1"/>
</dbReference>
<comment type="caution">
    <text evidence="2">The sequence shown here is derived from an EMBL/GenBank/DDBJ whole genome shotgun (WGS) entry which is preliminary data.</text>
</comment>
<evidence type="ECO:0000313" key="2">
    <source>
        <dbReference type="EMBL" id="TGX45718.1"/>
    </source>
</evidence>
<dbReference type="GO" id="GO:0006259">
    <property type="term" value="P:DNA metabolic process"/>
    <property type="evidence" value="ECO:0007669"/>
    <property type="project" value="InterPro"/>
</dbReference>
<keyword evidence="3" id="KW-1185">Reference proteome</keyword>
<dbReference type="InterPro" id="IPR018330">
    <property type="entry name" value="RecT_fam"/>
</dbReference>
<dbReference type="GO" id="GO:0003677">
    <property type="term" value="F:DNA binding"/>
    <property type="evidence" value="ECO:0007669"/>
    <property type="project" value="InterPro"/>
</dbReference>
<feature type="region of interest" description="Disordered" evidence="1">
    <location>
        <begin position="266"/>
        <end position="335"/>
    </location>
</feature>
<reference evidence="2 3" key="1">
    <citation type="submission" date="2019-04" db="EMBL/GenBank/DDBJ databases">
        <title>Sphingomonas psychrotolerans sp. nov., isolated from soil in the Tianshan Mountains, Xinjiang, China.</title>
        <authorList>
            <person name="Luo Y."/>
            <person name="Sheng H."/>
        </authorList>
    </citation>
    <scope>NUCLEOTIDE SEQUENCE [LARGE SCALE GENOMIC DNA]</scope>
    <source>
        <strain evidence="2 3">KIS18-15</strain>
    </source>
</reference>
<feature type="compositionally biased region" description="Basic and acidic residues" evidence="1">
    <location>
        <begin position="301"/>
        <end position="335"/>
    </location>
</feature>
<dbReference type="InterPro" id="IPR004590">
    <property type="entry name" value="ssDNA_annealing_RecT"/>
</dbReference>
<dbReference type="NCBIfam" id="TIGR00616">
    <property type="entry name" value="rect"/>
    <property type="match status" value="1"/>
</dbReference>
<dbReference type="RefSeq" id="WP_135981806.1">
    <property type="nucleotide sequence ID" value="NZ_JAASQM010000001.1"/>
</dbReference>
<dbReference type="EMBL" id="SRXU01000001">
    <property type="protein sequence ID" value="TGX45718.1"/>
    <property type="molecule type" value="Genomic_DNA"/>
</dbReference>
<evidence type="ECO:0000256" key="1">
    <source>
        <dbReference type="SAM" id="MobiDB-lite"/>
    </source>
</evidence>
<name>A0A4S1WQS7_9SPHN</name>
<dbReference type="AlphaFoldDB" id="A0A4S1WQS7"/>
<proteinExistence type="predicted"/>